<dbReference type="RefSeq" id="WP_406697217.1">
    <property type="nucleotide sequence ID" value="NZ_CP155447.1"/>
</dbReference>
<sequence>MNGKLPCGLDELEDAIDSALGDRGEVTGTGTGQVGSNIDVFIEEGDLSKAQALQLIRRILVDYGLPAATKIVVDGCEHSLA</sequence>
<gene>
    <name evidence="1" type="ORF">V5E97_00125</name>
</gene>
<evidence type="ECO:0000313" key="1">
    <source>
        <dbReference type="EMBL" id="XBH04454.1"/>
    </source>
</evidence>
<dbReference type="AlphaFoldDB" id="A0AAU7CGR7"/>
<protein>
    <submittedName>
        <fullName evidence="1">Uncharacterized protein</fullName>
    </submittedName>
</protein>
<accession>A0AAU7CGR7</accession>
<name>A0AAU7CGR7_9BACT</name>
<reference evidence="1" key="1">
    <citation type="submission" date="2024-05" db="EMBL/GenBank/DDBJ databases">
        <title>Planctomycetes of the genus Singulisphaera possess chitinolytic capabilities.</title>
        <authorList>
            <person name="Ivanova A."/>
        </authorList>
    </citation>
    <scope>NUCLEOTIDE SEQUENCE</scope>
    <source>
        <strain evidence="1">Ch08T</strain>
    </source>
</reference>
<proteinExistence type="predicted"/>
<dbReference type="EMBL" id="CP155447">
    <property type="protein sequence ID" value="XBH04454.1"/>
    <property type="molecule type" value="Genomic_DNA"/>
</dbReference>
<organism evidence="1">
    <name type="scientific">Singulisphaera sp. Ch08</name>
    <dbReference type="NCBI Taxonomy" id="3120278"/>
    <lineage>
        <taxon>Bacteria</taxon>
        <taxon>Pseudomonadati</taxon>
        <taxon>Planctomycetota</taxon>
        <taxon>Planctomycetia</taxon>
        <taxon>Isosphaerales</taxon>
        <taxon>Isosphaeraceae</taxon>
        <taxon>Singulisphaera</taxon>
    </lineage>
</organism>